<evidence type="ECO:0000256" key="2">
    <source>
        <dbReference type="ARBA" id="ARBA00004236"/>
    </source>
</evidence>
<evidence type="ECO:0000256" key="8">
    <source>
        <dbReference type="ARBA" id="ARBA00022707"/>
    </source>
</evidence>
<feature type="domain" description="EF-hand" evidence="19">
    <location>
        <begin position="283"/>
        <end position="318"/>
    </location>
</feature>
<dbReference type="Ensembl" id="ENSSHAT00000043449.1">
    <property type="protein sequence ID" value="ENSSHAP00000023436.1"/>
    <property type="gene ID" value="ENSSHAG00000031702.1"/>
</dbReference>
<feature type="domain" description="EF-hand" evidence="19">
    <location>
        <begin position="199"/>
        <end position="234"/>
    </location>
</feature>
<evidence type="ECO:0000256" key="11">
    <source>
        <dbReference type="ARBA" id="ARBA00022837"/>
    </source>
</evidence>
<keyword evidence="10" id="KW-0677">Repeat</keyword>
<dbReference type="InParanoid" id="A0A7N4NHJ6"/>
<evidence type="ECO:0000313" key="20">
    <source>
        <dbReference type="Ensembl" id="ENSSHAP00000023436.1"/>
    </source>
</evidence>
<accession>A0A7N4NHJ6</accession>
<dbReference type="SMART" id="SM00054">
    <property type="entry name" value="EFh"/>
    <property type="match status" value="3"/>
</dbReference>
<evidence type="ECO:0000256" key="10">
    <source>
        <dbReference type="ARBA" id="ARBA00022737"/>
    </source>
</evidence>
<protein>
    <recommendedName>
        <fullName evidence="19">EF-hand domain-containing protein</fullName>
    </recommendedName>
</protein>
<reference evidence="20" key="2">
    <citation type="submission" date="2025-08" db="UniProtKB">
        <authorList>
            <consortium name="Ensembl"/>
        </authorList>
    </citation>
    <scope>IDENTIFICATION</scope>
</reference>
<dbReference type="InterPro" id="IPR018247">
    <property type="entry name" value="EF_Hand_1_Ca_BS"/>
</dbReference>
<keyword evidence="18" id="KW-0732">Signal</keyword>
<keyword evidence="11" id="KW-0106">Calcium</keyword>
<dbReference type="InterPro" id="IPR011992">
    <property type="entry name" value="EF-hand-dom_pair"/>
</dbReference>
<keyword evidence="9" id="KW-0479">Metal-binding</keyword>
<evidence type="ECO:0000256" key="15">
    <source>
        <dbReference type="ARBA" id="ARBA00023288"/>
    </source>
</evidence>
<evidence type="ECO:0000256" key="5">
    <source>
        <dbReference type="ARBA" id="ARBA00022475"/>
    </source>
</evidence>
<dbReference type="Proteomes" id="UP000007648">
    <property type="component" value="Unassembled WGS sequence"/>
</dbReference>
<comment type="similarity">
    <text evidence="16">Belongs to the calcineurin regulatory subunit family. CHP subfamily.</text>
</comment>
<evidence type="ECO:0000256" key="13">
    <source>
        <dbReference type="ARBA" id="ARBA00023136"/>
    </source>
</evidence>
<sequence>MGTGSLWLCPSVPVAFSFLSPAPVPSPPSLGPFLSSFPSYSRLHISDICLFYLHHAEELDRLHLSFTLASLDRGGWEAGHQGSRGGDNPQAVGRHLGPSEPGAGGLAFQGSAAPIGRRGAPEGRGCRDAWVPRPSVGGRASWRDSALSPSRPGPRPPDPGLLGIRPGFGSAAAMGSQGSHLEREPELDLIQEETGFSLANLNRLHHRFRDLDRNHKGYLSRMDLHNIKELEMNPLGDRIINSFFPDGGQCVDFRGFVRVLAHFRPLEEEDPVRDPQKPEPLNSRNNKLRFAFQLYDLDCDGKISKKEMLQVLRLMVGVEVTDEQLEVIADRTVQEADLDGDGAVSFVEFAKSLEKMNVEHKMSIRILK</sequence>
<keyword evidence="14" id="KW-0539">Nucleus</keyword>
<dbReference type="InterPro" id="IPR002048">
    <property type="entry name" value="EF_hand_dom"/>
</dbReference>
<keyword evidence="4" id="KW-0813">Transport</keyword>
<dbReference type="GO" id="GO:0015031">
    <property type="term" value="P:protein transport"/>
    <property type="evidence" value="ECO:0007669"/>
    <property type="project" value="UniProtKB-KW"/>
</dbReference>
<dbReference type="Pfam" id="PF13499">
    <property type="entry name" value="EF-hand_7"/>
    <property type="match status" value="1"/>
</dbReference>
<evidence type="ECO:0000256" key="7">
    <source>
        <dbReference type="ARBA" id="ARBA00022553"/>
    </source>
</evidence>
<keyword evidence="12" id="KW-0653">Protein transport</keyword>
<name>A0A7N4NHJ6_SARHA</name>
<dbReference type="Gene3D" id="1.10.238.10">
    <property type="entry name" value="EF-hand"/>
    <property type="match status" value="1"/>
</dbReference>
<feature type="domain" description="EF-hand" evidence="19">
    <location>
        <begin position="324"/>
        <end position="359"/>
    </location>
</feature>
<dbReference type="PROSITE" id="PS50222">
    <property type="entry name" value="EF_HAND_2"/>
    <property type="match status" value="3"/>
</dbReference>
<evidence type="ECO:0000256" key="6">
    <source>
        <dbReference type="ARBA" id="ARBA00022490"/>
    </source>
</evidence>
<feature type="chain" id="PRO_5029685419" description="EF-hand domain-containing protein" evidence="18">
    <location>
        <begin position="18"/>
        <end position="368"/>
    </location>
</feature>
<dbReference type="CDD" id="cd00051">
    <property type="entry name" value="EFh"/>
    <property type="match status" value="1"/>
</dbReference>
<evidence type="ECO:0000256" key="3">
    <source>
        <dbReference type="ARBA" id="ARBA00004496"/>
    </source>
</evidence>
<evidence type="ECO:0000256" key="12">
    <source>
        <dbReference type="ARBA" id="ARBA00022927"/>
    </source>
</evidence>
<dbReference type="AlphaFoldDB" id="A0A7N4NHJ6"/>
<dbReference type="PANTHER" id="PTHR46002">
    <property type="entry name" value="EG:114D9.1 PROTEIN-RELATED"/>
    <property type="match status" value="1"/>
</dbReference>
<reference evidence="20 21" key="1">
    <citation type="journal article" date="2011" name="Proc. Natl. Acad. Sci. U.S.A.">
        <title>Genetic diversity and population structure of the endangered marsupial Sarcophilus harrisii (Tasmanian devil).</title>
        <authorList>
            <person name="Miller W."/>
            <person name="Hayes V.M."/>
            <person name="Ratan A."/>
            <person name="Petersen D.C."/>
            <person name="Wittekindt N.E."/>
            <person name="Miller J."/>
            <person name="Walenz B."/>
            <person name="Knight J."/>
            <person name="Qi J."/>
            <person name="Zhao F."/>
            <person name="Wang Q."/>
            <person name="Bedoya-Reina O.C."/>
            <person name="Katiyar N."/>
            <person name="Tomsho L.P."/>
            <person name="Kasson L.M."/>
            <person name="Hardie R.A."/>
            <person name="Woodbridge P."/>
            <person name="Tindall E.A."/>
            <person name="Bertelsen M.F."/>
            <person name="Dixon D."/>
            <person name="Pyecroft S."/>
            <person name="Helgen K.M."/>
            <person name="Lesk A.M."/>
            <person name="Pringle T.H."/>
            <person name="Patterson N."/>
            <person name="Zhang Y."/>
            <person name="Kreiss A."/>
            <person name="Woods G.M."/>
            <person name="Jones M.E."/>
            <person name="Schuster S.C."/>
        </authorList>
    </citation>
    <scope>NUCLEOTIDE SEQUENCE [LARGE SCALE GENOMIC DNA]</scope>
</reference>
<evidence type="ECO:0000256" key="9">
    <source>
        <dbReference type="ARBA" id="ARBA00022723"/>
    </source>
</evidence>
<evidence type="ECO:0000256" key="1">
    <source>
        <dbReference type="ARBA" id="ARBA00004123"/>
    </source>
</evidence>
<dbReference type="SUPFAM" id="SSF47473">
    <property type="entry name" value="EF-hand"/>
    <property type="match status" value="1"/>
</dbReference>
<feature type="signal peptide" evidence="18">
    <location>
        <begin position="1"/>
        <end position="17"/>
    </location>
</feature>
<keyword evidence="7" id="KW-0597">Phosphoprotein</keyword>
<dbReference type="GeneTree" id="ENSGT00940000161957"/>
<evidence type="ECO:0000256" key="17">
    <source>
        <dbReference type="SAM" id="MobiDB-lite"/>
    </source>
</evidence>
<organism evidence="20 21">
    <name type="scientific">Sarcophilus harrisii</name>
    <name type="common">Tasmanian devil</name>
    <name type="synonym">Sarcophilus laniarius</name>
    <dbReference type="NCBI Taxonomy" id="9305"/>
    <lineage>
        <taxon>Eukaryota</taxon>
        <taxon>Metazoa</taxon>
        <taxon>Chordata</taxon>
        <taxon>Craniata</taxon>
        <taxon>Vertebrata</taxon>
        <taxon>Euteleostomi</taxon>
        <taxon>Mammalia</taxon>
        <taxon>Metatheria</taxon>
        <taxon>Dasyuromorphia</taxon>
        <taxon>Dasyuridae</taxon>
        <taxon>Sarcophilus</taxon>
    </lineage>
</organism>
<dbReference type="PROSITE" id="PS00018">
    <property type="entry name" value="EF_HAND_1"/>
    <property type="match status" value="2"/>
</dbReference>
<dbReference type="GO" id="GO:0005634">
    <property type="term" value="C:nucleus"/>
    <property type="evidence" value="ECO:0007669"/>
    <property type="project" value="UniProtKB-SubCell"/>
</dbReference>
<proteinExistence type="inferred from homology"/>
<evidence type="ECO:0000256" key="4">
    <source>
        <dbReference type="ARBA" id="ARBA00022448"/>
    </source>
</evidence>
<keyword evidence="13" id="KW-0472">Membrane</keyword>
<evidence type="ECO:0000259" key="19">
    <source>
        <dbReference type="PROSITE" id="PS50222"/>
    </source>
</evidence>
<dbReference type="FunCoup" id="A0A7N4NHJ6">
    <property type="interactions" value="320"/>
</dbReference>
<keyword evidence="8" id="KW-0519">Myristate</keyword>
<gene>
    <name evidence="20" type="primary">CHP2</name>
</gene>
<reference evidence="20" key="3">
    <citation type="submission" date="2025-09" db="UniProtKB">
        <authorList>
            <consortium name="Ensembl"/>
        </authorList>
    </citation>
    <scope>IDENTIFICATION</scope>
</reference>
<evidence type="ECO:0000313" key="21">
    <source>
        <dbReference type="Proteomes" id="UP000007648"/>
    </source>
</evidence>
<keyword evidence="21" id="KW-1185">Reference proteome</keyword>
<dbReference type="GO" id="GO:0005886">
    <property type="term" value="C:plasma membrane"/>
    <property type="evidence" value="ECO:0007669"/>
    <property type="project" value="UniProtKB-SubCell"/>
</dbReference>
<feature type="region of interest" description="Disordered" evidence="17">
    <location>
        <begin position="77"/>
        <end position="182"/>
    </location>
</feature>
<evidence type="ECO:0000256" key="16">
    <source>
        <dbReference type="ARBA" id="ARBA00038164"/>
    </source>
</evidence>
<evidence type="ECO:0000256" key="14">
    <source>
        <dbReference type="ARBA" id="ARBA00023242"/>
    </source>
</evidence>
<dbReference type="InterPro" id="IPR051875">
    <property type="entry name" value="Calcineurin_B_homologous"/>
</dbReference>
<keyword evidence="15" id="KW-0449">Lipoprotein</keyword>
<keyword evidence="6" id="KW-0963">Cytoplasm</keyword>
<evidence type="ECO:0000256" key="18">
    <source>
        <dbReference type="SAM" id="SignalP"/>
    </source>
</evidence>
<dbReference type="GO" id="GO:0005737">
    <property type="term" value="C:cytoplasm"/>
    <property type="evidence" value="ECO:0007669"/>
    <property type="project" value="UniProtKB-SubCell"/>
</dbReference>
<keyword evidence="5" id="KW-1003">Cell membrane</keyword>
<comment type="subcellular location">
    <subcellularLocation>
        <location evidence="2">Cell membrane</location>
    </subcellularLocation>
    <subcellularLocation>
        <location evidence="3">Cytoplasm</location>
    </subcellularLocation>
    <subcellularLocation>
        <location evidence="1">Nucleus</location>
    </subcellularLocation>
</comment>
<dbReference type="GO" id="GO:0005509">
    <property type="term" value="F:calcium ion binding"/>
    <property type="evidence" value="ECO:0007669"/>
    <property type="project" value="InterPro"/>
</dbReference>